<gene>
    <name evidence="1" type="primary">Hypp949</name>
    <name evidence="1" type="ORF">BLAG_LOCUS12625</name>
</gene>
<organism evidence="1 2">
    <name type="scientific">Branchiostoma lanceolatum</name>
    <name type="common">Common lancelet</name>
    <name type="synonym">Amphioxus lanceolatum</name>
    <dbReference type="NCBI Taxonomy" id="7740"/>
    <lineage>
        <taxon>Eukaryota</taxon>
        <taxon>Metazoa</taxon>
        <taxon>Chordata</taxon>
        <taxon>Cephalochordata</taxon>
        <taxon>Leptocardii</taxon>
        <taxon>Amphioxiformes</taxon>
        <taxon>Branchiostomatidae</taxon>
        <taxon>Branchiostoma</taxon>
    </lineage>
</organism>
<dbReference type="EMBL" id="OV696687">
    <property type="protein sequence ID" value="CAH1252589.1"/>
    <property type="molecule type" value="Genomic_DNA"/>
</dbReference>
<dbReference type="OrthoDB" id="10244828at2759"/>
<sequence length="117" mass="13377">MVERKRQRRSVVLDYNVVTTVRCGCETARSTLPSPPRGWRCPALVGPALWFVRMQLRDCRRTEDRGSELRDVLYTHCGVSTPHSTQPADSALFRTRIPLRDARELLLRGSYIPNPPS</sequence>
<reference evidence="1" key="1">
    <citation type="submission" date="2022-01" db="EMBL/GenBank/DDBJ databases">
        <authorList>
            <person name="Braso-Vives M."/>
        </authorList>
    </citation>
    <scope>NUCLEOTIDE SEQUENCE</scope>
</reference>
<keyword evidence="2" id="KW-1185">Reference proteome</keyword>
<dbReference type="Proteomes" id="UP000838412">
    <property type="component" value="Chromosome 2"/>
</dbReference>
<evidence type="ECO:0000313" key="2">
    <source>
        <dbReference type="Proteomes" id="UP000838412"/>
    </source>
</evidence>
<evidence type="ECO:0000313" key="1">
    <source>
        <dbReference type="EMBL" id="CAH1252589.1"/>
    </source>
</evidence>
<proteinExistence type="predicted"/>
<accession>A0A8J9ZF85</accession>
<name>A0A8J9ZF85_BRALA</name>
<dbReference type="AlphaFoldDB" id="A0A8J9ZF85"/>
<protein>
    <submittedName>
        <fullName evidence="1">Hypp949 protein</fullName>
    </submittedName>
</protein>